<protein>
    <submittedName>
        <fullName evidence="2">Putative lipoprotein</fullName>
    </submittedName>
</protein>
<feature type="signal peptide" evidence="1">
    <location>
        <begin position="1"/>
        <end position="19"/>
    </location>
</feature>
<gene>
    <name evidence="2" type="ORF">BN1209_1634</name>
</gene>
<feature type="chain" id="PRO_5002118204" evidence="1">
    <location>
        <begin position="20"/>
        <end position="86"/>
    </location>
</feature>
<evidence type="ECO:0000313" key="3">
    <source>
        <dbReference type="Proteomes" id="UP000056322"/>
    </source>
</evidence>
<dbReference type="PROSITE" id="PS51257">
    <property type="entry name" value="PROKAR_LIPOPROTEIN"/>
    <property type="match status" value="1"/>
</dbReference>
<dbReference type="RefSeq" id="WP_045751720.1">
    <property type="nucleotide sequence ID" value="NZ_LN794158.1"/>
</dbReference>
<dbReference type="OrthoDB" id="8538591at2"/>
<proteinExistence type="predicted"/>
<dbReference type="HOGENOM" id="CLU_2523682_0_0_4"/>
<dbReference type="Proteomes" id="UP000056322">
    <property type="component" value="Chromosome 1"/>
</dbReference>
<accession>A0A0B7J209</accession>
<evidence type="ECO:0000313" key="2">
    <source>
        <dbReference type="EMBL" id="CEN56669.1"/>
    </source>
</evidence>
<dbReference type="STRING" id="1581680.BN1209_1634"/>
<dbReference type="KEGG" id="mbac:BN1209_1634"/>
<dbReference type="EMBL" id="LN794158">
    <property type="protein sequence ID" value="CEN56669.1"/>
    <property type="molecule type" value="Genomic_DNA"/>
</dbReference>
<name>A0A0B7J209_9PROT</name>
<keyword evidence="2" id="KW-0449">Lipoprotein</keyword>
<keyword evidence="3" id="KW-1185">Reference proteome</keyword>
<sequence length="86" mass="9497">MKLLAVLLTLLLSGCYALSNPQGAAQSVKMIDLKTQTYKVTCNGAVEDWPNCYDRAKQTCPNGYALKERNQSPVGGKRELVFQCNK</sequence>
<keyword evidence="1" id="KW-0732">Signal</keyword>
<dbReference type="AlphaFoldDB" id="A0A0B7J209"/>
<organism evidence="2 3">
    <name type="scientific">Candidatus Methylopumilus turicensis</name>
    <dbReference type="NCBI Taxonomy" id="1581680"/>
    <lineage>
        <taxon>Bacteria</taxon>
        <taxon>Pseudomonadati</taxon>
        <taxon>Pseudomonadota</taxon>
        <taxon>Betaproteobacteria</taxon>
        <taxon>Nitrosomonadales</taxon>
        <taxon>Methylophilaceae</taxon>
        <taxon>Candidatus Methylopumilus</taxon>
    </lineage>
</organism>
<reference evidence="3" key="1">
    <citation type="submission" date="2014-12" db="EMBL/GenBank/DDBJ databases">
        <authorList>
            <person name="Salcher M.M."/>
        </authorList>
    </citation>
    <scope>NUCLEOTIDE SEQUENCE [LARGE SCALE GENOMIC DNA]</scope>
    <source>
        <strain evidence="3">MMS-10A-171</strain>
    </source>
</reference>
<evidence type="ECO:0000256" key="1">
    <source>
        <dbReference type="SAM" id="SignalP"/>
    </source>
</evidence>